<gene>
    <name evidence="1" type="ORF">Tci_866803</name>
</gene>
<accession>A0A699SCC3</accession>
<dbReference type="AlphaFoldDB" id="A0A699SCC3"/>
<feature type="non-terminal residue" evidence="1">
    <location>
        <position position="1"/>
    </location>
</feature>
<dbReference type="Gene3D" id="3.30.70.270">
    <property type="match status" value="1"/>
</dbReference>
<dbReference type="InterPro" id="IPR043502">
    <property type="entry name" value="DNA/RNA_pol_sf"/>
</dbReference>
<protein>
    <submittedName>
        <fullName evidence="1">Retrotransposon protein, putative, Ty3-gypsy subclass</fullName>
    </submittedName>
</protein>
<dbReference type="InterPro" id="IPR043128">
    <property type="entry name" value="Rev_trsase/Diguanyl_cyclase"/>
</dbReference>
<dbReference type="SUPFAM" id="SSF56672">
    <property type="entry name" value="DNA/RNA polymerases"/>
    <property type="match status" value="1"/>
</dbReference>
<name>A0A699SCC3_TANCI</name>
<reference evidence="1" key="1">
    <citation type="journal article" date="2019" name="Sci. Rep.">
        <title>Draft genome of Tanacetum cinerariifolium, the natural source of mosquito coil.</title>
        <authorList>
            <person name="Yamashiro T."/>
            <person name="Shiraishi A."/>
            <person name="Satake H."/>
            <person name="Nakayama K."/>
        </authorList>
    </citation>
    <scope>NUCLEOTIDE SEQUENCE</scope>
</reference>
<proteinExistence type="predicted"/>
<evidence type="ECO:0000313" key="1">
    <source>
        <dbReference type="EMBL" id="GFC94833.1"/>
    </source>
</evidence>
<sequence length="110" mass="12311">EVGLSSVKGPRGRRSKNSIQNSLWTLRVSGHDIRTDQRTCSIHGPHEPGLAGYYRRFIEGFSKMAKLMTKLTQKKCSFPTSTDVFPLPEEVLTARRKLLLPEEVPTGSAK</sequence>
<comment type="caution">
    <text evidence="1">The sequence shown here is derived from an EMBL/GenBank/DDBJ whole genome shotgun (WGS) entry which is preliminary data.</text>
</comment>
<dbReference type="EMBL" id="BKCJ011150979">
    <property type="protein sequence ID" value="GFC94833.1"/>
    <property type="molecule type" value="Genomic_DNA"/>
</dbReference>
<organism evidence="1">
    <name type="scientific">Tanacetum cinerariifolium</name>
    <name type="common">Dalmatian daisy</name>
    <name type="synonym">Chrysanthemum cinerariifolium</name>
    <dbReference type="NCBI Taxonomy" id="118510"/>
    <lineage>
        <taxon>Eukaryota</taxon>
        <taxon>Viridiplantae</taxon>
        <taxon>Streptophyta</taxon>
        <taxon>Embryophyta</taxon>
        <taxon>Tracheophyta</taxon>
        <taxon>Spermatophyta</taxon>
        <taxon>Magnoliopsida</taxon>
        <taxon>eudicotyledons</taxon>
        <taxon>Gunneridae</taxon>
        <taxon>Pentapetalae</taxon>
        <taxon>asterids</taxon>
        <taxon>campanulids</taxon>
        <taxon>Asterales</taxon>
        <taxon>Asteraceae</taxon>
        <taxon>Asteroideae</taxon>
        <taxon>Anthemideae</taxon>
        <taxon>Anthemidinae</taxon>
        <taxon>Tanacetum</taxon>
    </lineage>
</organism>